<evidence type="ECO:0000313" key="1">
    <source>
        <dbReference type="EMBL" id="CAG8702796.1"/>
    </source>
</evidence>
<gene>
    <name evidence="1" type="ORF">DERYTH_LOCUS13092</name>
</gene>
<sequence length="89" mass="10831">MKMMTIMNMLKKTIEENDKYFDKKFINEFFKFIKTDQEMEMNENDIEANRQDKDGRNYSLIEDFEIEDLNELYKKKSLALHNDNDTVFA</sequence>
<keyword evidence="2" id="KW-1185">Reference proteome</keyword>
<comment type="caution">
    <text evidence="1">The sequence shown here is derived from an EMBL/GenBank/DDBJ whole genome shotgun (WGS) entry which is preliminary data.</text>
</comment>
<name>A0A9N9HS44_9GLOM</name>
<evidence type="ECO:0000313" key="2">
    <source>
        <dbReference type="Proteomes" id="UP000789405"/>
    </source>
</evidence>
<reference evidence="1" key="1">
    <citation type="submission" date="2021-06" db="EMBL/GenBank/DDBJ databases">
        <authorList>
            <person name="Kallberg Y."/>
            <person name="Tangrot J."/>
            <person name="Rosling A."/>
        </authorList>
    </citation>
    <scope>NUCLEOTIDE SEQUENCE</scope>
    <source>
        <strain evidence="1">MA453B</strain>
    </source>
</reference>
<dbReference type="AlphaFoldDB" id="A0A9N9HS44"/>
<protein>
    <submittedName>
        <fullName evidence="1">27094_t:CDS:1</fullName>
    </submittedName>
</protein>
<organism evidence="1 2">
    <name type="scientific">Dentiscutata erythropus</name>
    <dbReference type="NCBI Taxonomy" id="1348616"/>
    <lineage>
        <taxon>Eukaryota</taxon>
        <taxon>Fungi</taxon>
        <taxon>Fungi incertae sedis</taxon>
        <taxon>Mucoromycota</taxon>
        <taxon>Glomeromycotina</taxon>
        <taxon>Glomeromycetes</taxon>
        <taxon>Diversisporales</taxon>
        <taxon>Gigasporaceae</taxon>
        <taxon>Dentiscutata</taxon>
    </lineage>
</organism>
<dbReference type="Proteomes" id="UP000789405">
    <property type="component" value="Unassembled WGS sequence"/>
</dbReference>
<dbReference type="EMBL" id="CAJVPY010008949">
    <property type="protein sequence ID" value="CAG8702796.1"/>
    <property type="molecule type" value="Genomic_DNA"/>
</dbReference>
<proteinExistence type="predicted"/>
<accession>A0A9N9HS44</accession>